<keyword evidence="18" id="KW-1185">Reference proteome</keyword>
<dbReference type="Gene3D" id="2.170.130.10">
    <property type="entry name" value="TonB-dependent receptor, plug domain"/>
    <property type="match status" value="1"/>
</dbReference>
<dbReference type="InterPro" id="IPR010105">
    <property type="entry name" value="TonB_sidphr_rcpt"/>
</dbReference>
<dbReference type="InterPro" id="IPR036942">
    <property type="entry name" value="Beta-barrel_TonB_sf"/>
</dbReference>
<dbReference type="PROSITE" id="PS52016">
    <property type="entry name" value="TONB_DEPENDENT_REC_3"/>
    <property type="match status" value="1"/>
</dbReference>
<dbReference type="InterPro" id="IPR012910">
    <property type="entry name" value="Plug_dom"/>
</dbReference>
<evidence type="ECO:0000259" key="15">
    <source>
        <dbReference type="Pfam" id="PF00593"/>
    </source>
</evidence>
<gene>
    <name evidence="17" type="ORF">MJ923_09955</name>
</gene>
<proteinExistence type="inferred from homology"/>
<keyword evidence="4 12" id="KW-1134">Transmembrane beta strand</keyword>
<comment type="subcellular location">
    <subcellularLocation>
        <location evidence="1 12">Cell outer membrane</location>
        <topology evidence="1 12">Multi-pass membrane protein</topology>
    </subcellularLocation>
</comment>
<evidence type="ECO:0000313" key="17">
    <source>
        <dbReference type="EMBL" id="MCH4294623.1"/>
    </source>
</evidence>
<evidence type="ECO:0000256" key="7">
    <source>
        <dbReference type="ARBA" id="ARBA00023065"/>
    </source>
</evidence>
<feature type="signal peptide" evidence="14">
    <location>
        <begin position="1"/>
        <end position="32"/>
    </location>
</feature>
<feature type="chain" id="PRO_5042468180" evidence="14">
    <location>
        <begin position="33"/>
        <end position="739"/>
    </location>
</feature>
<dbReference type="GO" id="GO:0015344">
    <property type="term" value="F:siderophore uptake transmembrane transporter activity"/>
    <property type="evidence" value="ECO:0007669"/>
    <property type="project" value="TreeGrafter"/>
</dbReference>
<keyword evidence="5 12" id="KW-0812">Transmembrane</keyword>
<dbReference type="PANTHER" id="PTHR32552:SF83">
    <property type="entry name" value="BLR3904 PROTEIN"/>
    <property type="match status" value="1"/>
</dbReference>
<evidence type="ECO:0000256" key="10">
    <source>
        <dbReference type="ARBA" id="ARBA00023170"/>
    </source>
</evidence>
<keyword evidence="6 14" id="KW-0732">Signal</keyword>
<keyword evidence="8 13" id="KW-0798">TonB box</keyword>
<keyword evidence="3 12" id="KW-0813">Transport</keyword>
<reference evidence="17 18" key="1">
    <citation type="submission" date="2022-02" db="EMBL/GenBank/DDBJ databases">
        <title>The genome sequence of Shewanella sp. 3B26.</title>
        <authorList>
            <person name="Du J."/>
        </authorList>
    </citation>
    <scope>NUCLEOTIDE SEQUENCE [LARGE SCALE GENOMIC DNA]</scope>
    <source>
        <strain evidence="17 18">3B26</strain>
    </source>
</reference>
<evidence type="ECO:0000256" key="3">
    <source>
        <dbReference type="ARBA" id="ARBA00022448"/>
    </source>
</evidence>
<comment type="caution">
    <text evidence="17">The sequence shown here is derived from an EMBL/GenBank/DDBJ whole genome shotgun (WGS) entry which is preliminary data.</text>
</comment>
<accession>A0AAJ1BH15</accession>
<evidence type="ECO:0000256" key="11">
    <source>
        <dbReference type="ARBA" id="ARBA00023237"/>
    </source>
</evidence>
<dbReference type="Proteomes" id="UP001297581">
    <property type="component" value="Unassembled WGS sequence"/>
</dbReference>
<dbReference type="FunFam" id="2.170.130.10:FF:000001">
    <property type="entry name" value="Catecholate siderophore TonB-dependent receptor"/>
    <property type="match status" value="1"/>
</dbReference>
<dbReference type="Pfam" id="PF07715">
    <property type="entry name" value="Plug"/>
    <property type="match status" value="1"/>
</dbReference>
<evidence type="ECO:0000256" key="14">
    <source>
        <dbReference type="SAM" id="SignalP"/>
    </source>
</evidence>
<keyword evidence="11 12" id="KW-0998">Cell outer membrane</keyword>
<evidence type="ECO:0000259" key="16">
    <source>
        <dbReference type="Pfam" id="PF07715"/>
    </source>
</evidence>
<dbReference type="CDD" id="cd01347">
    <property type="entry name" value="ligand_gated_channel"/>
    <property type="match status" value="1"/>
</dbReference>
<evidence type="ECO:0000256" key="6">
    <source>
        <dbReference type="ARBA" id="ARBA00022729"/>
    </source>
</evidence>
<feature type="domain" description="TonB-dependent receptor plug" evidence="16">
    <location>
        <begin position="66"/>
        <end position="169"/>
    </location>
</feature>
<dbReference type="SUPFAM" id="SSF56935">
    <property type="entry name" value="Porins"/>
    <property type="match status" value="1"/>
</dbReference>
<organism evidence="17 18">
    <name type="scientific">Shewanella zhuhaiensis</name>
    <dbReference type="NCBI Taxonomy" id="2919576"/>
    <lineage>
        <taxon>Bacteria</taxon>
        <taxon>Pseudomonadati</taxon>
        <taxon>Pseudomonadota</taxon>
        <taxon>Gammaproteobacteria</taxon>
        <taxon>Alteromonadales</taxon>
        <taxon>Shewanellaceae</taxon>
        <taxon>Shewanella</taxon>
    </lineage>
</organism>
<dbReference type="Gene3D" id="2.40.170.20">
    <property type="entry name" value="TonB-dependent receptor, beta-barrel domain"/>
    <property type="match status" value="1"/>
</dbReference>
<evidence type="ECO:0000256" key="5">
    <source>
        <dbReference type="ARBA" id="ARBA00022692"/>
    </source>
</evidence>
<feature type="domain" description="TonB-dependent receptor-like beta-barrel" evidence="15">
    <location>
        <begin position="244"/>
        <end position="708"/>
    </location>
</feature>
<dbReference type="RefSeq" id="WP_240590950.1">
    <property type="nucleotide sequence ID" value="NZ_JAKUDL010000003.1"/>
</dbReference>
<evidence type="ECO:0000256" key="4">
    <source>
        <dbReference type="ARBA" id="ARBA00022452"/>
    </source>
</evidence>
<protein>
    <submittedName>
        <fullName evidence="17">TonB-dependent siderophore receptor</fullName>
    </submittedName>
</protein>
<evidence type="ECO:0000256" key="12">
    <source>
        <dbReference type="PROSITE-ProRule" id="PRU01360"/>
    </source>
</evidence>
<keyword evidence="9 12" id="KW-0472">Membrane</keyword>
<dbReference type="NCBIfam" id="TIGR01783">
    <property type="entry name" value="TonB-siderophor"/>
    <property type="match status" value="1"/>
</dbReference>
<dbReference type="InterPro" id="IPR039426">
    <property type="entry name" value="TonB-dep_rcpt-like"/>
</dbReference>
<dbReference type="GO" id="GO:0015891">
    <property type="term" value="P:siderophore transport"/>
    <property type="evidence" value="ECO:0007669"/>
    <property type="project" value="InterPro"/>
</dbReference>
<dbReference type="EMBL" id="JAKUDL010000003">
    <property type="protein sequence ID" value="MCH4294623.1"/>
    <property type="molecule type" value="Genomic_DNA"/>
</dbReference>
<dbReference type="InterPro" id="IPR000531">
    <property type="entry name" value="Beta-barrel_TonB"/>
</dbReference>
<dbReference type="GO" id="GO:0038023">
    <property type="term" value="F:signaling receptor activity"/>
    <property type="evidence" value="ECO:0007669"/>
    <property type="project" value="InterPro"/>
</dbReference>
<comment type="similarity">
    <text evidence="2 12 13">Belongs to the TonB-dependent receptor family.</text>
</comment>
<evidence type="ECO:0000313" key="18">
    <source>
        <dbReference type="Proteomes" id="UP001297581"/>
    </source>
</evidence>
<sequence>MDPKHIHAPFSRSRLARAVAIGMAAASFGAVAADAPRELKLTEVKEAQQQSYKAEKASSPKYSTPLLETPRTINVITGDVLKDQGVTSLNDALRNVSGVSTFGAGEGGGGNITTNDKITIRGFSANNDIYVDGIRDIAGYSRDMFNYEQLEVTKGAGSTISGKGSAGGTINLVSKRAQEAEFTVLDASYDEAERLRLTLDANTQFADVGAGRINLLFTEGGDTLGNNIENYRSLGVAPSVSFNLAERTRLGLDLFYMEQDNRPMLGLPWVNEDAATQIGRPAGPIDSQYWSNYYGVASRDFEKLDMLMATVVFDHEFSDSVRLIGQTRFGNNSKQSTLARPIFKSTRDPVTRLRSYEDLVDLTYVQNIDQENRLAVTQWDLQSNFSTGSIGHQLVTGVELYRETQEKYQLQDNRVLATPYVSLDKPAPNQSFSGELVRVGKPAEVTGTGAAIYALDTLSLGEHWQVDAGIRWEDYSAKGSTYLRGGKFVEDVRSDGDFFSWNLGLSYQPNGYSNYYVAVANAQDPAGGNMAFSGRTEDQLSQYNALDPQESTNYELGAKWDLLQSQLQLTAAAFLTQKTVTDTDDNADVFLAGEQQAKGLELGLTGAISDDLNLIAGYTWQETEVTKDFNPDTQGNGLTAAPEHSASVWLTYGLDALTLGGGVQYSSGNVFWRQNRAFYESGDLYLVSLMASYDISEQLRVQLNADNLTDEEYVSDYSARGHFRPGAGRNIKLGVRYSF</sequence>
<dbReference type="InterPro" id="IPR037066">
    <property type="entry name" value="Plug_dom_sf"/>
</dbReference>
<evidence type="ECO:0000256" key="13">
    <source>
        <dbReference type="RuleBase" id="RU003357"/>
    </source>
</evidence>
<dbReference type="Pfam" id="PF00593">
    <property type="entry name" value="TonB_dep_Rec_b-barrel"/>
    <property type="match status" value="1"/>
</dbReference>
<evidence type="ECO:0000256" key="2">
    <source>
        <dbReference type="ARBA" id="ARBA00009810"/>
    </source>
</evidence>
<name>A0AAJ1BH15_9GAMM</name>
<dbReference type="PANTHER" id="PTHR32552">
    <property type="entry name" value="FERRICHROME IRON RECEPTOR-RELATED"/>
    <property type="match status" value="1"/>
</dbReference>
<dbReference type="GO" id="GO:0009279">
    <property type="term" value="C:cell outer membrane"/>
    <property type="evidence" value="ECO:0007669"/>
    <property type="project" value="UniProtKB-SubCell"/>
</dbReference>
<evidence type="ECO:0000256" key="8">
    <source>
        <dbReference type="ARBA" id="ARBA00023077"/>
    </source>
</evidence>
<keyword evidence="7" id="KW-0406">Ion transport</keyword>
<evidence type="ECO:0000256" key="9">
    <source>
        <dbReference type="ARBA" id="ARBA00023136"/>
    </source>
</evidence>
<keyword evidence="10 17" id="KW-0675">Receptor</keyword>
<evidence type="ECO:0000256" key="1">
    <source>
        <dbReference type="ARBA" id="ARBA00004571"/>
    </source>
</evidence>
<dbReference type="AlphaFoldDB" id="A0AAJ1BH15"/>